<organism evidence="3 4">
    <name type="scientific">Nocardioides pocheonensis</name>
    <dbReference type="NCBI Taxonomy" id="661485"/>
    <lineage>
        <taxon>Bacteria</taxon>
        <taxon>Bacillati</taxon>
        <taxon>Actinomycetota</taxon>
        <taxon>Actinomycetes</taxon>
        <taxon>Propionibacteriales</taxon>
        <taxon>Nocardioidaceae</taxon>
        <taxon>Nocardioides</taxon>
    </lineage>
</organism>
<dbReference type="PANTHER" id="PTHR33744">
    <property type="entry name" value="CARBOHYDRATE DIACID REGULATOR"/>
    <property type="match status" value="1"/>
</dbReference>
<dbReference type="InterPro" id="IPR025736">
    <property type="entry name" value="PucR_C-HTH_dom"/>
</dbReference>
<reference evidence="3 4" key="1">
    <citation type="submission" date="2018-11" db="EMBL/GenBank/DDBJ databases">
        <authorList>
            <person name="Li F."/>
        </authorList>
    </citation>
    <scope>NUCLEOTIDE SEQUENCE [LARGE SCALE GENOMIC DNA]</scope>
    <source>
        <strain evidence="3 4">Gsoil 818</strain>
    </source>
</reference>
<dbReference type="AlphaFoldDB" id="A0A3N0GJ92"/>
<dbReference type="Pfam" id="PF07905">
    <property type="entry name" value="PucR"/>
    <property type="match status" value="1"/>
</dbReference>
<protein>
    <submittedName>
        <fullName evidence="3">PucR family transcriptional regulator</fullName>
    </submittedName>
</protein>
<dbReference type="OrthoDB" id="8450798at2"/>
<dbReference type="RefSeq" id="WP_123224813.1">
    <property type="nucleotide sequence ID" value="NZ_RJSF01000046.1"/>
</dbReference>
<dbReference type="InterPro" id="IPR012914">
    <property type="entry name" value="PucR_dom"/>
</dbReference>
<dbReference type="PANTHER" id="PTHR33744:SF1">
    <property type="entry name" value="DNA-BINDING TRANSCRIPTIONAL ACTIVATOR ADER"/>
    <property type="match status" value="1"/>
</dbReference>
<evidence type="ECO:0000313" key="3">
    <source>
        <dbReference type="EMBL" id="RNM12232.1"/>
    </source>
</evidence>
<evidence type="ECO:0000259" key="1">
    <source>
        <dbReference type="Pfam" id="PF07905"/>
    </source>
</evidence>
<evidence type="ECO:0000313" key="4">
    <source>
        <dbReference type="Proteomes" id="UP000279994"/>
    </source>
</evidence>
<comment type="caution">
    <text evidence="3">The sequence shown here is derived from an EMBL/GenBank/DDBJ whole genome shotgun (WGS) entry which is preliminary data.</text>
</comment>
<evidence type="ECO:0000259" key="2">
    <source>
        <dbReference type="Pfam" id="PF13556"/>
    </source>
</evidence>
<dbReference type="Proteomes" id="UP000279994">
    <property type="component" value="Unassembled WGS sequence"/>
</dbReference>
<feature type="domain" description="PucR C-terminal helix-turn-helix" evidence="2">
    <location>
        <begin position="426"/>
        <end position="483"/>
    </location>
</feature>
<name>A0A3N0GJ92_9ACTN</name>
<proteinExistence type="predicted"/>
<dbReference type="Gene3D" id="1.10.10.2840">
    <property type="entry name" value="PucR C-terminal helix-turn-helix domain"/>
    <property type="match status" value="1"/>
</dbReference>
<dbReference type="Pfam" id="PF13556">
    <property type="entry name" value="HTH_30"/>
    <property type="match status" value="1"/>
</dbReference>
<keyword evidence="4" id="KW-1185">Reference proteome</keyword>
<feature type="domain" description="Purine catabolism PurC-like" evidence="1">
    <location>
        <begin position="22"/>
        <end position="122"/>
    </location>
</feature>
<gene>
    <name evidence="3" type="ORF">EFL26_19655</name>
</gene>
<dbReference type="InterPro" id="IPR042070">
    <property type="entry name" value="PucR_C-HTH_sf"/>
</dbReference>
<accession>A0A3N0GJ92</accession>
<sequence>MVTLATILDRPELDLRAIHLAAATAEVRWVATSELKDPAPFLEGGELLLTTGLKTRGWRGEWQEYVSRLVTAGVSCVGIGTGLTHAKPPTALVRACERLGMNLVEVPRATAFVAVSQRIAQLLEAEHAEAARVALDLQRRLTAAAVRPQATHSILQTLARVLDGAVCTLSTEGELLASVGAGPALMMVEQIAAEIRRIRPQGLLAAATIAAAESTVAIHPIGLSGRPASYLAASAKERPNDAQRSAIAAAVSLLGLVAEQDRARSEARRMIQDKALELLLAGEPEVAQLVLDVEPESRQLPAQVRFLRLVGPADALEDGQALADARGLVSRVNGELCIVAPPRRAAPLAAQIAARGTLVGVGQVVPLSDARAGYETAGLALAQANSGNRVMAWEQLMSEAPLSLVDQQRAQAFAASFLGPLDGEQVHTLRSFLRHHGSRLKVAEELGIHRNTVRNRIEAIEAAVGGSFDDPRMRVSAWIALQAR</sequence>
<dbReference type="EMBL" id="RJSF01000046">
    <property type="protein sequence ID" value="RNM12232.1"/>
    <property type="molecule type" value="Genomic_DNA"/>
</dbReference>
<dbReference type="InterPro" id="IPR051448">
    <property type="entry name" value="CdaR-like_regulators"/>
</dbReference>